<sequence>MATGMYHDPALARSAKADPRPKSAVSTGCGLAGLAGMAIWLTIARTYGLDGPFAALVNIAAGGIPMVLWAVLVDKVYRNPTTGVNWGDPRPLSETLDISITKIAGLWLTWGGIAAVYAICRFYWEGNFAFAMWCFQMAAPALFVLSVPYVLWIDRRLENPKDGAFMLGAWLLGSKDPINEAAIHNHLRSWTVKAFFLAFMLAIVPPGFGAFVRADATGILTNPVALANWLITGMFMFDVAFATVGYILTFRPLDSHIRTANPYAGAWAVALICYPPFILMGNGGPLDYHPGTSDWTHWLAGHDILLWIVGAVLVALTAIYAWATMAFGFRFSNLTHRGIITHGPYAFTRHPAYLSKNLFWWIATCPLLVTTGSLADAARASFLLGLVSLIYYVRAKTEEKHLRADPDYQAYSDWMERNAPIPRFFAWVAGKRGKAEAAQA</sequence>
<evidence type="ECO:0000256" key="2">
    <source>
        <dbReference type="ARBA" id="ARBA00022692"/>
    </source>
</evidence>
<feature type="transmembrane region" description="Helical" evidence="5">
    <location>
        <begin position="53"/>
        <end position="72"/>
    </location>
</feature>
<feature type="transmembrane region" description="Helical" evidence="5">
    <location>
        <begin position="304"/>
        <end position="331"/>
    </location>
</feature>
<dbReference type="Gene3D" id="1.20.120.1630">
    <property type="match status" value="1"/>
</dbReference>
<feature type="transmembrane region" description="Helical" evidence="5">
    <location>
        <begin position="23"/>
        <end position="41"/>
    </location>
</feature>
<evidence type="ECO:0000313" key="6">
    <source>
        <dbReference type="EMBL" id="MFL9840884.1"/>
    </source>
</evidence>
<evidence type="ECO:0000256" key="5">
    <source>
        <dbReference type="SAM" id="Phobius"/>
    </source>
</evidence>
<evidence type="ECO:0000256" key="1">
    <source>
        <dbReference type="ARBA" id="ARBA00004141"/>
    </source>
</evidence>
<dbReference type="Pfam" id="PF04140">
    <property type="entry name" value="ICMT"/>
    <property type="match status" value="1"/>
</dbReference>
<feature type="transmembrane region" description="Helical" evidence="5">
    <location>
        <begin position="352"/>
        <end position="371"/>
    </location>
</feature>
<name>A0ABW8YKW0_9SPHN</name>
<keyword evidence="3 5" id="KW-1133">Transmembrane helix</keyword>
<dbReference type="InterPro" id="IPR007269">
    <property type="entry name" value="ICMT_MeTrfase"/>
</dbReference>
<keyword evidence="7" id="KW-1185">Reference proteome</keyword>
<feature type="transmembrane region" description="Helical" evidence="5">
    <location>
        <begin position="130"/>
        <end position="152"/>
    </location>
</feature>
<feature type="transmembrane region" description="Helical" evidence="5">
    <location>
        <begin position="194"/>
        <end position="214"/>
    </location>
</feature>
<feature type="transmembrane region" description="Helical" evidence="5">
    <location>
        <begin position="226"/>
        <end position="248"/>
    </location>
</feature>
<keyword evidence="4 5" id="KW-0472">Membrane</keyword>
<evidence type="ECO:0000256" key="3">
    <source>
        <dbReference type="ARBA" id="ARBA00022989"/>
    </source>
</evidence>
<comment type="subcellular location">
    <subcellularLocation>
        <location evidence="1">Membrane</location>
        <topology evidence="1">Multi-pass membrane protein</topology>
    </subcellularLocation>
</comment>
<gene>
    <name evidence="6" type="ORF">ABS767_07930</name>
</gene>
<comment type="caution">
    <text evidence="6">The sequence shown here is derived from an EMBL/GenBank/DDBJ whole genome shotgun (WGS) entry which is preliminary data.</text>
</comment>
<feature type="transmembrane region" description="Helical" evidence="5">
    <location>
        <begin position="260"/>
        <end position="284"/>
    </location>
</feature>
<dbReference type="RefSeq" id="WP_408077805.1">
    <property type="nucleotide sequence ID" value="NZ_JBELQC010000001.1"/>
</dbReference>
<organism evidence="6 7">
    <name type="scientific">Sphingomonas plantiphila</name>
    <dbReference type="NCBI Taxonomy" id="3163295"/>
    <lineage>
        <taxon>Bacteria</taxon>
        <taxon>Pseudomonadati</taxon>
        <taxon>Pseudomonadota</taxon>
        <taxon>Alphaproteobacteria</taxon>
        <taxon>Sphingomonadales</taxon>
        <taxon>Sphingomonadaceae</taxon>
        <taxon>Sphingomonas</taxon>
    </lineage>
</organism>
<protein>
    <submittedName>
        <fullName evidence="6">Isoprenylcysteine carboxylmethyltransferase family protein</fullName>
    </submittedName>
</protein>
<dbReference type="Proteomes" id="UP001629244">
    <property type="component" value="Unassembled WGS sequence"/>
</dbReference>
<accession>A0ABW8YKW0</accession>
<dbReference type="EMBL" id="JBELQC010000001">
    <property type="protein sequence ID" value="MFL9840884.1"/>
    <property type="molecule type" value="Genomic_DNA"/>
</dbReference>
<proteinExistence type="predicted"/>
<evidence type="ECO:0000313" key="7">
    <source>
        <dbReference type="Proteomes" id="UP001629244"/>
    </source>
</evidence>
<feature type="transmembrane region" description="Helical" evidence="5">
    <location>
        <begin position="103"/>
        <end position="124"/>
    </location>
</feature>
<reference evidence="6 7" key="1">
    <citation type="submission" date="2024-06" db="EMBL/GenBank/DDBJ databases">
        <authorList>
            <person name="Kaempfer P."/>
            <person name="Viver T."/>
        </authorList>
    </citation>
    <scope>NUCLEOTIDE SEQUENCE [LARGE SCALE GENOMIC DNA]</scope>
    <source>
        <strain evidence="6 7">ST-64</strain>
    </source>
</reference>
<evidence type="ECO:0000256" key="4">
    <source>
        <dbReference type="ARBA" id="ARBA00023136"/>
    </source>
</evidence>
<keyword evidence="2 5" id="KW-0812">Transmembrane</keyword>